<proteinExistence type="predicted"/>
<gene>
    <name evidence="2" type="ORF">BU23DRAFT_595635</name>
</gene>
<feature type="region of interest" description="Disordered" evidence="1">
    <location>
        <begin position="267"/>
        <end position="323"/>
    </location>
</feature>
<dbReference type="Proteomes" id="UP000800036">
    <property type="component" value="Unassembled WGS sequence"/>
</dbReference>
<feature type="compositionally biased region" description="Low complexity" evidence="1">
    <location>
        <begin position="340"/>
        <end position="352"/>
    </location>
</feature>
<accession>A0A6A5VZ81</accession>
<evidence type="ECO:0000256" key="1">
    <source>
        <dbReference type="SAM" id="MobiDB-lite"/>
    </source>
</evidence>
<feature type="compositionally biased region" description="Polar residues" evidence="1">
    <location>
        <begin position="305"/>
        <end position="315"/>
    </location>
</feature>
<protein>
    <submittedName>
        <fullName evidence="2">Uncharacterized protein</fullName>
    </submittedName>
</protein>
<organism evidence="2 3">
    <name type="scientific">Bimuria novae-zelandiae CBS 107.79</name>
    <dbReference type="NCBI Taxonomy" id="1447943"/>
    <lineage>
        <taxon>Eukaryota</taxon>
        <taxon>Fungi</taxon>
        <taxon>Dikarya</taxon>
        <taxon>Ascomycota</taxon>
        <taxon>Pezizomycotina</taxon>
        <taxon>Dothideomycetes</taxon>
        <taxon>Pleosporomycetidae</taxon>
        <taxon>Pleosporales</taxon>
        <taxon>Massarineae</taxon>
        <taxon>Didymosphaeriaceae</taxon>
        <taxon>Bimuria</taxon>
    </lineage>
</organism>
<dbReference type="AlphaFoldDB" id="A0A6A5VZ81"/>
<dbReference type="EMBL" id="ML976660">
    <property type="protein sequence ID" value="KAF1978457.1"/>
    <property type="molecule type" value="Genomic_DNA"/>
</dbReference>
<dbReference type="OrthoDB" id="3787418at2759"/>
<keyword evidence="3" id="KW-1185">Reference proteome</keyword>
<evidence type="ECO:0000313" key="3">
    <source>
        <dbReference type="Proteomes" id="UP000800036"/>
    </source>
</evidence>
<name>A0A6A5VZ81_9PLEO</name>
<feature type="compositionally biased region" description="Polar residues" evidence="1">
    <location>
        <begin position="267"/>
        <end position="281"/>
    </location>
</feature>
<sequence length="393" mass="43339">MPPKRKRTGIEEEERTSLTYAGEIQWLRWLTHKSEEQVPYVDIEEDGANQKLLTAACKLVYILYHDIETHDCLNSLLRSLNNGASALNSGSVKAAKVQQSGWKGQIINKFFIPHVKELKRKWEVAHPYASFASLPEPDRIKQWMDAYDADPVAMVAVMLKPIVKVLDLKSIFRTDLVGEDRSRMRAIQAMLRQKYWFGCACSYKYSVEAMKKGKTLEDWAKYAKIEHTARSIVPMETLPVSAEFIAIGPSAKKAKASTSVAIDSEKQSLGLTSDTPSQSAPDSVPFPAEEEQISVEESYTKPHSRSMSRTTSVSDSLPAPDTKIIDMEGHGAILQEQLASPSPSTISTSTSSQGSKKPMSIANFLGTADPAVPRSTTPSEARSSSAAVDDDLL</sequence>
<feature type="region of interest" description="Disordered" evidence="1">
    <location>
        <begin position="338"/>
        <end position="393"/>
    </location>
</feature>
<reference evidence="2" key="1">
    <citation type="journal article" date="2020" name="Stud. Mycol.">
        <title>101 Dothideomycetes genomes: a test case for predicting lifestyles and emergence of pathogens.</title>
        <authorList>
            <person name="Haridas S."/>
            <person name="Albert R."/>
            <person name="Binder M."/>
            <person name="Bloem J."/>
            <person name="Labutti K."/>
            <person name="Salamov A."/>
            <person name="Andreopoulos B."/>
            <person name="Baker S."/>
            <person name="Barry K."/>
            <person name="Bills G."/>
            <person name="Bluhm B."/>
            <person name="Cannon C."/>
            <person name="Castanera R."/>
            <person name="Culley D."/>
            <person name="Daum C."/>
            <person name="Ezra D."/>
            <person name="Gonzalez J."/>
            <person name="Henrissat B."/>
            <person name="Kuo A."/>
            <person name="Liang C."/>
            <person name="Lipzen A."/>
            <person name="Lutzoni F."/>
            <person name="Magnuson J."/>
            <person name="Mondo S."/>
            <person name="Nolan M."/>
            <person name="Ohm R."/>
            <person name="Pangilinan J."/>
            <person name="Park H.-J."/>
            <person name="Ramirez L."/>
            <person name="Alfaro M."/>
            <person name="Sun H."/>
            <person name="Tritt A."/>
            <person name="Yoshinaga Y."/>
            <person name="Zwiers L.-H."/>
            <person name="Turgeon B."/>
            <person name="Goodwin S."/>
            <person name="Spatafora J."/>
            <person name="Crous P."/>
            <person name="Grigoriev I."/>
        </authorList>
    </citation>
    <scope>NUCLEOTIDE SEQUENCE</scope>
    <source>
        <strain evidence="2">CBS 107.79</strain>
    </source>
</reference>
<evidence type="ECO:0000313" key="2">
    <source>
        <dbReference type="EMBL" id="KAF1978457.1"/>
    </source>
</evidence>
<feature type="compositionally biased region" description="Polar residues" evidence="1">
    <location>
        <begin position="374"/>
        <end position="386"/>
    </location>
</feature>